<evidence type="ECO:0008006" key="5">
    <source>
        <dbReference type="Google" id="ProtNLM"/>
    </source>
</evidence>
<dbReference type="Proteomes" id="UP000323426">
    <property type="component" value="Unassembled WGS sequence"/>
</dbReference>
<evidence type="ECO:0000313" key="3">
    <source>
        <dbReference type="EMBL" id="KAA5548419.1"/>
    </source>
</evidence>
<dbReference type="AlphaFoldDB" id="A0A5M6DQB0"/>
<evidence type="ECO:0000256" key="2">
    <source>
        <dbReference type="SAM" id="SignalP"/>
    </source>
</evidence>
<organism evidence="3 4">
    <name type="scientific">Adhaeribacter rhizoryzae</name>
    <dbReference type="NCBI Taxonomy" id="2607907"/>
    <lineage>
        <taxon>Bacteria</taxon>
        <taxon>Pseudomonadati</taxon>
        <taxon>Bacteroidota</taxon>
        <taxon>Cytophagia</taxon>
        <taxon>Cytophagales</taxon>
        <taxon>Hymenobacteraceae</taxon>
        <taxon>Adhaeribacter</taxon>
    </lineage>
</organism>
<feature type="region of interest" description="Disordered" evidence="1">
    <location>
        <begin position="75"/>
        <end position="130"/>
    </location>
</feature>
<keyword evidence="2" id="KW-0732">Signal</keyword>
<feature type="chain" id="PRO_5024332083" description="Organic solvent tolerance-like N-terminal domain-containing protein" evidence="2">
    <location>
        <begin position="20"/>
        <end position="130"/>
    </location>
</feature>
<dbReference type="RefSeq" id="WP_150087550.1">
    <property type="nucleotide sequence ID" value="NZ_VWSF01000003.1"/>
</dbReference>
<feature type="compositionally biased region" description="Basic and acidic residues" evidence="1">
    <location>
        <begin position="90"/>
        <end position="130"/>
    </location>
</feature>
<name>A0A5M6DQB0_9BACT</name>
<sequence>MKKLTMLLFLGNVTAAALSITNEAKGFVNPNAPANPAFTYASTLTPYQDGSQANRQVKKNNDEVTVQTKDGIKVKAQPGKSKVETPTYESKIKGDERKFKSKTTDAKIKSEPGKAKYEAGDTKIKVKSKE</sequence>
<proteinExistence type="predicted"/>
<reference evidence="3 4" key="1">
    <citation type="submission" date="2019-09" db="EMBL/GenBank/DDBJ databases">
        <title>Genome sequence and assembly of Adhaeribacter sp.</title>
        <authorList>
            <person name="Chhetri G."/>
        </authorList>
    </citation>
    <scope>NUCLEOTIDE SEQUENCE [LARGE SCALE GENOMIC DNA]</scope>
    <source>
        <strain evidence="3 4">DK36</strain>
    </source>
</reference>
<gene>
    <name evidence="3" type="ORF">F0145_06750</name>
</gene>
<comment type="caution">
    <text evidence="3">The sequence shown here is derived from an EMBL/GenBank/DDBJ whole genome shotgun (WGS) entry which is preliminary data.</text>
</comment>
<accession>A0A5M6DQB0</accession>
<evidence type="ECO:0000313" key="4">
    <source>
        <dbReference type="Proteomes" id="UP000323426"/>
    </source>
</evidence>
<dbReference type="EMBL" id="VWSF01000003">
    <property type="protein sequence ID" value="KAA5548419.1"/>
    <property type="molecule type" value="Genomic_DNA"/>
</dbReference>
<keyword evidence="4" id="KW-1185">Reference proteome</keyword>
<evidence type="ECO:0000256" key="1">
    <source>
        <dbReference type="SAM" id="MobiDB-lite"/>
    </source>
</evidence>
<protein>
    <recommendedName>
        <fullName evidence="5">Organic solvent tolerance-like N-terminal domain-containing protein</fullName>
    </recommendedName>
</protein>
<feature type="signal peptide" evidence="2">
    <location>
        <begin position="1"/>
        <end position="19"/>
    </location>
</feature>